<keyword evidence="3" id="KW-1185">Reference proteome</keyword>
<evidence type="ECO:0000256" key="1">
    <source>
        <dbReference type="SAM" id="MobiDB-lite"/>
    </source>
</evidence>
<proteinExistence type="predicted"/>
<evidence type="ECO:0000313" key="3">
    <source>
        <dbReference type="Proteomes" id="UP001139028"/>
    </source>
</evidence>
<accession>A0A9X2J537</accession>
<dbReference type="EMBL" id="JALBWM010000038">
    <property type="protein sequence ID" value="MCO1334798.1"/>
    <property type="molecule type" value="Genomic_DNA"/>
</dbReference>
<protein>
    <submittedName>
        <fullName evidence="2">Uncharacterized protein</fullName>
    </submittedName>
</protein>
<name>A0A9X2J537_9GAMM</name>
<organism evidence="2 3">
    <name type="scientific">Microbulbifer okhotskensis</name>
    <dbReference type="NCBI Taxonomy" id="2926617"/>
    <lineage>
        <taxon>Bacteria</taxon>
        <taxon>Pseudomonadati</taxon>
        <taxon>Pseudomonadota</taxon>
        <taxon>Gammaproteobacteria</taxon>
        <taxon>Cellvibrionales</taxon>
        <taxon>Microbulbiferaceae</taxon>
        <taxon>Microbulbifer</taxon>
    </lineage>
</organism>
<reference evidence="2" key="1">
    <citation type="journal article" date="2022" name="Arch. Microbiol.">
        <title>Microbulbifer okhotskensis sp. nov., isolated from a deep bottom sediment of the Okhotsk Sea.</title>
        <authorList>
            <person name="Romanenko L."/>
            <person name="Kurilenko V."/>
            <person name="Otstavnykh N."/>
            <person name="Velansky P."/>
            <person name="Isaeva M."/>
            <person name="Mikhailov V."/>
        </authorList>
    </citation>
    <scope>NUCLEOTIDE SEQUENCE</scope>
    <source>
        <strain evidence="2">OS29</strain>
    </source>
</reference>
<dbReference type="Proteomes" id="UP001139028">
    <property type="component" value="Unassembled WGS sequence"/>
</dbReference>
<comment type="caution">
    <text evidence="2">The sequence shown here is derived from an EMBL/GenBank/DDBJ whole genome shotgun (WGS) entry which is preliminary data.</text>
</comment>
<sequence>MHDFSGTESQASRISFDTKPHAGIAHQNNNDKKSQTPLMLTLFFQQPGRNVFRINLNKIYKRIELLNRTENLKGVTLSVIAVSE</sequence>
<feature type="region of interest" description="Disordered" evidence="1">
    <location>
        <begin position="1"/>
        <end position="32"/>
    </location>
</feature>
<feature type="compositionally biased region" description="Polar residues" evidence="1">
    <location>
        <begin position="1"/>
        <end position="15"/>
    </location>
</feature>
<evidence type="ECO:0000313" key="2">
    <source>
        <dbReference type="EMBL" id="MCO1334798.1"/>
    </source>
</evidence>
<dbReference type="AlphaFoldDB" id="A0A9X2J537"/>
<gene>
    <name evidence="2" type="ORF">MO867_10645</name>
</gene>